<dbReference type="STRING" id="1888995.BD935_04960"/>
<comment type="caution">
    <text evidence="1">The sequence shown here is derived from an EMBL/GenBank/DDBJ whole genome shotgun (WGS) entry which is preliminary data.</text>
</comment>
<evidence type="ECO:0000313" key="2">
    <source>
        <dbReference type="Proteomes" id="UP000183080"/>
    </source>
</evidence>
<dbReference type="Pfam" id="PF06949">
    <property type="entry name" value="DUF1292"/>
    <property type="match status" value="1"/>
</dbReference>
<evidence type="ECO:0008006" key="3">
    <source>
        <dbReference type="Google" id="ProtNLM"/>
    </source>
</evidence>
<dbReference type="EMBL" id="MIZA01000011">
    <property type="protein sequence ID" value="OIR20567.1"/>
    <property type="molecule type" value="Genomic_DNA"/>
</dbReference>
<sequence>MHSVTLIAQPRSKTPFAKVGAMKSGKYEPKNSGTFGVMWFTDFGDKFWEACRGVDDTPKLRLRDSGFDEMDWSVSFRFAGFKARITSVKYKGFFGKPGNSYMELKIGTQNPNDLRVFLQAFVEKFETPPWIMNNWKKAEAKCGFSKEEIISEWSKGMGREITEEETVVKGWGASLFGSKDKDSKKEEFEIFEDAEGNDVKMVIHGALEVEGDEYAIMSYADDVITTEYEIMKINRDKKGNVTYSGVEDEELYNDLSEAATEHLETKFIF</sequence>
<name>A0A1J5THZ0_9ARCH</name>
<organism evidence="1 2">
    <name type="scientific">Marine Group III euryarchaeote CG-Epi1</name>
    <dbReference type="NCBI Taxonomy" id="1888995"/>
    <lineage>
        <taxon>Archaea</taxon>
        <taxon>Methanobacteriati</taxon>
        <taxon>Thermoplasmatota</taxon>
        <taxon>Thermoplasmata</taxon>
        <taxon>Candidatus Thermoprofundales</taxon>
    </lineage>
</organism>
<dbReference type="InterPro" id="IPR009711">
    <property type="entry name" value="UPF0473"/>
</dbReference>
<gene>
    <name evidence="1" type="ORF">BD935_04960</name>
</gene>
<dbReference type="Proteomes" id="UP000183080">
    <property type="component" value="Unassembled WGS sequence"/>
</dbReference>
<accession>A0A1J5THZ0</accession>
<dbReference type="AlphaFoldDB" id="A0A1J5THZ0"/>
<evidence type="ECO:0000313" key="1">
    <source>
        <dbReference type="EMBL" id="OIR20567.1"/>
    </source>
</evidence>
<reference evidence="1 2" key="1">
    <citation type="submission" date="2016-08" db="EMBL/GenBank/DDBJ databases">
        <title>New Insights into Marine Group III Euryarchaeota, from dark to light.</title>
        <authorList>
            <person name="Haro-Moreno J.M."/>
            <person name="Rodriguez-Valera F."/>
            <person name="Lopez-Garcia P."/>
            <person name="Moreira D."/>
            <person name="Martin-Cuadrado A.B."/>
        </authorList>
    </citation>
    <scope>NUCLEOTIDE SEQUENCE [LARGE SCALE GENOMIC DNA]</scope>
    <source>
        <strain evidence="1">CG-Epi1</strain>
    </source>
</reference>
<proteinExistence type="predicted"/>
<protein>
    <recommendedName>
        <fullName evidence="3">DUF1292 domain-containing protein</fullName>
    </recommendedName>
</protein>